<comment type="caution">
    <text evidence="1">The sequence shown here is derived from an EMBL/GenBank/DDBJ whole genome shotgun (WGS) entry which is preliminary data.</text>
</comment>
<evidence type="ECO:0008006" key="2">
    <source>
        <dbReference type="Google" id="ProtNLM"/>
    </source>
</evidence>
<organism evidence="1">
    <name type="scientific">marine sediment metagenome</name>
    <dbReference type="NCBI Taxonomy" id="412755"/>
    <lineage>
        <taxon>unclassified sequences</taxon>
        <taxon>metagenomes</taxon>
        <taxon>ecological metagenomes</taxon>
    </lineage>
</organism>
<gene>
    <name evidence="1" type="ORF">LCGC14_2885280</name>
</gene>
<name>A0A0F8XZ26_9ZZZZ</name>
<dbReference type="EMBL" id="LAZR01056389">
    <property type="protein sequence ID" value="KKK74288.1"/>
    <property type="molecule type" value="Genomic_DNA"/>
</dbReference>
<reference evidence="1" key="1">
    <citation type="journal article" date="2015" name="Nature">
        <title>Complex archaea that bridge the gap between prokaryotes and eukaryotes.</title>
        <authorList>
            <person name="Spang A."/>
            <person name="Saw J.H."/>
            <person name="Jorgensen S.L."/>
            <person name="Zaremba-Niedzwiedzka K."/>
            <person name="Martijn J."/>
            <person name="Lind A.E."/>
            <person name="van Eijk R."/>
            <person name="Schleper C."/>
            <person name="Guy L."/>
            <person name="Ettema T.J."/>
        </authorList>
    </citation>
    <scope>NUCLEOTIDE SEQUENCE</scope>
</reference>
<proteinExistence type="predicted"/>
<evidence type="ECO:0000313" key="1">
    <source>
        <dbReference type="EMBL" id="KKK74288.1"/>
    </source>
</evidence>
<dbReference type="AlphaFoldDB" id="A0A0F8XZ26"/>
<feature type="non-terminal residue" evidence="1">
    <location>
        <position position="95"/>
    </location>
</feature>
<dbReference type="PANTHER" id="PTHR40084:SF1">
    <property type="entry name" value="PHOSPHOTRANSFERASE"/>
    <property type="match status" value="1"/>
</dbReference>
<sequence length="95" mass="10911">MEIIADLQIHSKHSRATSIYLSIEKLEKYGRIKGLNLMGTGDFQHPLHRKEIDEKLTEDDKGILRTASGFAFLWQTEVSLMYSQNGKKRAVHLLI</sequence>
<accession>A0A0F8XZ26</accession>
<dbReference type="PANTHER" id="PTHR40084">
    <property type="entry name" value="PHOSPHOHYDROLASE, PHP FAMILY"/>
    <property type="match status" value="1"/>
</dbReference>
<protein>
    <recommendedName>
        <fullName evidence="2">DNA helicase UvrD</fullName>
    </recommendedName>
</protein>